<dbReference type="InParanoid" id="A0A1D6ITS1"/>
<dbReference type="ExpressionAtlas" id="A0A1D6ITS1">
    <property type="expression patterns" value="baseline and differential"/>
</dbReference>
<accession>A0A1D6ITS1</accession>
<dbReference type="Pfam" id="PF01419">
    <property type="entry name" value="Jacalin"/>
    <property type="match status" value="1"/>
</dbReference>
<organism evidence="2">
    <name type="scientific">Zea mays</name>
    <name type="common">Maize</name>
    <dbReference type="NCBI Taxonomy" id="4577"/>
    <lineage>
        <taxon>Eukaryota</taxon>
        <taxon>Viridiplantae</taxon>
        <taxon>Streptophyta</taxon>
        <taxon>Embryophyta</taxon>
        <taxon>Tracheophyta</taxon>
        <taxon>Spermatophyta</taxon>
        <taxon>Magnoliopsida</taxon>
        <taxon>Liliopsida</taxon>
        <taxon>Poales</taxon>
        <taxon>Poaceae</taxon>
        <taxon>PACMAD clade</taxon>
        <taxon>Panicoideae</taxon>
        <taxon>Andropogonodae</taxon>
        <taxon>Andropogoneae</taxon>
        <taxon>Tripsacinae</taxon>
        <taxon>Zea</taxon>
    </lineage>
</organism>
<dbReference type="STRING" id="4577.A0A1D6ITS1"/>
<evidence type="ECO:0000256" key="1">
    <source>
        <dbReference type="ARBA" id="ARBA00022734"/>
    </source>
</evidence>
<protein>
    <submittedName>
        <fullName evidence="2">Salt stress-induced protein</fullName>
    </submittedName>
</protein>
<dbReference type="GO" id="GO:0030246">
    <property type="term" value="F:carbohydrate binding"/>
    <property type="evidence" value="ECO:0007669"/>
    <property type="project" value="UniProtKB-KW"/>
</dbReference>
<dbReference type="PANTHER" id="PTHR46506">
    <property type="entry name" value="OS05G0143600 PROTEIN"/>
    <property type="match status" value="1"/>
</dbReference>
<evidence type="ECO:0000313" key="2">
    <source>
        <dbReference type="EMBL" id="AQK39447.1"/>
    </source>
</evidence>
<proteinExistence type="predicted"/>
<keyword evidence="1" id="KW-0430">Lectin</keyword>
<dbReference type="CDD" id="cd09612">
    <property type="entry name" value="Jacalin"/>
    <property type="match status" value="1"/>
</dbReference>
<gene>
    <name evidence="2" type="ORF">ZEAMMB73_Zm00001d023516</name>
</gene>
<dbReference type="EMBL" id="CM000786">
    <property type="protein sequence ID" value="AQK39447.1"/>
    <property type="molecule type" value="Genomic_DNA"/>
</dbReference>
<dbReference type="PROSITE" id="PS51752">
    <property type="entry name" value="JACALIN_LECTIN"/>
    <property type="match status" value="1"/>
</dbReference>
<dbReference type="InterPro" id="IPR001229">
    <property type="entry name" value="Jacalin-like_lectin_dom"/>
</dbReference>
<dbReference type="SUPFAM" id="SSF51101">
    <property type="entry name" value="Mannose-binding lectins"/>
    <property type="match status" value="1"/>
</dbReference>
<name>A0A1D6ITS1_MAIZE</name>
<dbReference type="SMART" id="SM00915">
    <property type="entry name" value="Jacalin"/>
    <property type="match status" value="1"/>
</dbReference>
<dbReference type="InterPro" id="IPR036404">
    <property type="entry name" value="Jacalin-like_lectin_dom_sf"/>
</dbReference>
<reference evidence="2" key="1">
    <citation type="submission" date="2015-12" db="EMBL/GenBank/DDBJ databases">
        <title>Update maize B73 reference genome by single molecule sequencing technologies.</title>
        <authorList>
            <consortium name="Maize Genome Sequencing Project"/>
            <person name="Ware D."/>
        </authorList>
    </citation>
    <scope>NUCLEOTIDE SEQUENCE</scope>
    <source>
        <tissue evidence="2">Seedling</tissue>
    </source>
</reference>
<sequence length="123" mass="13453">MGKPAKIGEWGGYAGDRRDLRATPDRLIEVKVTADNSSCIRSISFIYIGADGKPYEEGPWGFGHAGTEYKSLKFVTNKRAYGPYGRDEGTPFRVKVMNNGHVAGFFGRSGDCLDAIGLYVNPN</sequence>
<dbReference type="SMR" id="A0A1D6ITS1"/>
<dbReference type="AlphaFoldDB" id="A0A1D6ITS1"/>
<dbReference type="InterPro" id="IPR033734">
    <property type="entry name" value="Jacalin-like_lectin_dom_plant"/>
</dbReference>
<dbReference type="Gene3D" id="2.100.10.30">
    <property type="entry name" value="Jacalin-like lectin domain"/>
    <property type="match status" value="2"/>
</dbReference>
<dbReference type="IntAct" id="A0A1D6ITS1">
    <property type="interactions" value="39"/>
</dbReference>